<dbReference type="InterPro" id="IPR003105">
    <property type="entry name" value="SRA_YDG"/>
</dbReference>
<feature type="compositionally biased region" description="Basic and acidic residues" evidence="3">
    <location>
        <begin position="255"/>
        <end position="271"/>
    </location>
</feature>
<evidence type="ECO:0000313" key="6">
    <source>
        <dbReference type="Proteomes" id="UP000799539"/>
    </source>
</evidence>
<comment type="subcellular location">
    <subcellularLocation>
        <location evidence="2">Nucleus</location>
    </subcellularLocation>
</comment>
<accession>A0A6A6FR65</accession>
<dbReference type="PANTHER" id="PTHR14140">
    <property type="entry name" value="E3 UBIQUITIN-PROTEIN LIGASE UHRF-RELATED"/>
    <property type="match status" value="1"/>
</dbReference>
<dbReference type="PANTHER" id="PTHR14140:SF27">
    <property type="entry name" value="OS04G0289800 PROTEIN"/>
    <property type="match status" value="1"/>
</dbReference>
<dbReference type="InterPro" id="IPR015947">
    <property type="entry name" value="PUA-like_sf"/>
</dbReference>
<dbReference type="AlphaFoldDB" id="A0A6A6FR65"/>
<dbReference type="InterPro" id="IPR045134">
    <property type="entry name" value="UHRF1/2-like"/>
</dbReference>
<reference evidence="5" key="1">
    <citation type="journal article" date="2020" name="Stud. Mycol.">
        <title>101 Dothideomycetes genomes: a test case for predicting lifestyles and emergence of pathogens.</title>
        <authorList>
            <person name="Haridas S."/>
            <person name="Albert R."/>
            <person name="Binder M."/>
            <person name="Bloem J."/>
            <person name="Labutti K."/>
            <person name="Salamov A."/>
            <person name="Andreopoulos B."/>
            <person name="Baker S."/>
            <person name="Barry K."/>
            <person name="Bills G."/>
            <person name="Bluhm B."/>
            <person name="Cannon C."/>
            <person name="Castanera R."/>
            <person name="Culley D."/>
            <person name="Daum C."/>
            <person name="Ezra D."/>
            <person name="Gonzalez J."/>
            <person name="Henrissat B."/>
            <person name="Kuo A."/>
            <person name="Liang C."/>
            <person name="Lipzen A."/>
            <person name="Lutzoni F."/>
            <person name="Magnuson J."/>
            <person name="Mondo S."/>
            <person name="Nolan M."/>
            <person name="Ohm R."/>
            <person name="Pangilinan J."/>
            <person name="Park H.-J."/>
            <person name="Ramirez L."/>
            <person name="Alfaro M."/>
            <person name="Sun H."/>
            <person name="Tritt A."/>
            <person name="Yoshinaga Y."/>
            <person name="Zwiers L.-H."/>
            <person name="Turgeon B."/>
            <person name="Goodwin S."/>
            <person name="Spatafora J."/>
            <person name="Crous P."/>
            <person name="Grigoriev I."/>
        </authorList>
    </citation>
    <scope>NUCLEOTIDE SEQUENCE</scope>
    <source>
        <strain evidence="5">SCOH1-5</strain>
    </source>
</reference>
<name>A0A6A6FR65_9PEZI</name>
<dbReference type="Proteomes" id="UP000799539">
    <property type="component" value="Unassembled WGS sequence"/>
</dbReference>
<evidence type="ECO:0000256" key="1">
    <source>
        <dbReference type="ARBA" id="ARBA00023242"/>
    </source>
</evidence>
<dbReference type="Gene3D" id="2.30.280.10">
    <property type="entry name" value="SRA-YDG"/>
    <property type="match status" value="1"/>
</dbReference>
<dbReference type="GO" id="GO:0061630">
    <property type="term" value="F:ubiquitin protein ligase activity"/>
    <property type="evidence" value="ECO:0007669"/>
    <property type="project" value="TreeGrafter"/>
</dbReference>
<dbReference type="PROSITE" id="PS51015">
    <property type="entry name" value="YDG"/>
    <property type="match status" value="1"/>
</dbReference>
<organism evidence="5 6">
    <name type="scientific">Cercospora zeae-maydis SCOH1-5</name>
    <dbReference type="NCBI Taxonomy" id="717836"/>
    <lineage>
        <taxon>Eukaryota</taxon>
        <taxon>Fungi</taxon>
        <taxon>Dikarya</taxon>
        <taxon>Ascomycota</taxon>
        <taxon>Pezizomycotina</taxon>
        <taxon>Dothideomycetes</taxon>
        <taxon>Dothideomycetidae</taxon>
        <taxon>Mycosphaerellales</taxon>
        <taxon>Mycosphaerellaceae</taxon>
        <taxon>Cercospora</taxon>
    </lineage>
</organism>
<dbReference type="EMBL" id="ML992665">
    <property type="protein sequence ID" value="KAF2215976.1"/>
    <property type="molecule type" value="Genomic_DNA"/>
</dbReference>
<keyword evidence="6" id="KW-1185">Reference proteome</keyword>
<evidence type="ECO:0000256" key="2">
    <source>
        <dbReference type="PROSITE-ProRule" id="PRU00358"/>
    </source>
</evidence>
<sequence>MNDLREILHEAPFLAMGTDGAQLVRNKRILHNEDGLPQLFDDRFSGSMAGEWPWDVKSDAKELYHKWSSKNFDDDMLRGIKPAQKGKHAEDDRMADQVDKECQVSSKYVGNGQLVNGQWWPTLLCALRDGAHGDSQSGISGETYVAAYSCFISGGKNHLYDDKDMGDIVEYFGQDSATPGQVSRGTSLLQKNVSKKLPVRFIRSSKVNSIYAPTIGFRYDGLYDVVSSTLEDESKQRYKFKLVRRSDQGPIRGGDGPEARPTRQEVMRYKQDKRFRGFGKD</sequence>
<protein>
    <recommendedName>
        <fullName evidence="4">YDG domain-containing protein</fullName>
    </recommendedName>
</protein>
<keyword evidence="1 2" id="KW-0539">Nucleus</keyword>
<dbReference type="SMART" id="SM00466">
    <property type="entry name" value="SRA"/>
    <property type="match status" value="1"/>
</dbReference>
<proteinExistence type="predicted"/>
<dbReference type="OrthoDB" id="2270193at2759"/>
<feature type="domain" description="YDG" evidence="4">
    <location>
        <begin position="109"/>
        <end position="244"/>
    </location>
</feature>
<gene>
    <name evidence="5" type="ORF">CERZMDRAFT_35167</name>
</gene>
<evidence type="ECO:0000313" key="5">
    <source>
        <dbReference type="EMBL" id="KAF2215976.1"/>
    </source>
</evidence>
<feature type="region of interest" description="Disordered" evidence="3">
    <location>
        <begin position="246"/>
        <end position="271"/>
    </location>
</feature>
<dbReference type="InterPro" id="IPR036987">
    <property type="entry name" value="SRA-YDG_sf"/>
</dbReference>
<dbReference type="GO" id="GO:0044027">
    <property type="term" value="P:negative regulation of gene expression via chromosomal CpG island methylation"/>
    <property type="evidence" value="ECO:0007669"/>
    <property type="project" value="TreeGrafter"/>
</dbReference>
<dbReference type="GO" id="GO:0016567">
    <property type="term" value="P:protein ubiquitination"/>
    <property type="evidence" value="ECO:0007669"/>
    <property type="project" value="TreeGrafter"/>
</dbReference>
<evidence type="ECO:0000259" key="4">
    <source>
        <dbReference type="PROSITE" id="PS51015"/>
    </source>
</evidence>
<evidence type="ECO:0000256" key="3">
    <source>
        <dbReference type="SAM" id="MobiDB-lite"/>
    </source>
</evidence>
<dbReference type="GO" id="GO:0005634">
    <property type="term" value="C:nucleus"/>
    <property type="evidence" value="ECO:0007669"/>
    <property type="project" value="UniProtKB-SubCell"/>
</dbReference>
<dbReference type="SUPFAM" id="SSF88697">
    <property type="entry name" value="PUA domain-like"/>
    <property type="match status" value="1"/>
</dbReference>
<dbReference type="Pfam" id="PF02182">
    <property type="entry name" value="SAD_SRA"/>
    <property type="match status" value="1"/>
</dbReference>